<feature type="signal peptide" evidence="1">
    <location>
        <begin position="1"/>
        <end position="20"/>
    </location>
</feature>
<keyword evidence="1" id="KW-0732">Signal</keyword>
<dbReference type="SUPFAM" id="SSF51905">
    <property type="entry name" value="FAD/NAD(P)-binding domain"/>
    <property type="match status" value="1"/>
</dbReference>
<feature type="chain" id="PRO_5012408541" evidence="1">
    <location>
        <begin position="21"/>
        <end position="467"/>
    </location>
</feature>
<dbReference type="Proteomes" id="UP000184330">
    <property type="component" value="Unassembled WGS sequence"/>
</dbReference>
<dbReference type="Gene3D" id="3.50.50.60">
    <property type="entry name" value="FAD/NAD(P)-binding domain"/>
    <property type="match status" value="1"/>
</dbReference>
<protein>
    <submittedName>
        <fullName evidence="2">Related to amine oxidase, flavin-containing superfamily</fullName>
    </submittedName>
</protein>
<accession>A0A1L7WT88</accession>
<dbReference type="Gene3D" id="1.10.405.20">
    <property type="match status" value="1"/>
</dbReference>
<dbReference type="InterPro" id="IPR036188">
    <property type="entry name" value="FAD/NAD-bd_sf"/>
</dbReference>
<organism evidence="2 3">
    <name type="scientific">Phialocephala subalpina</name>
    <dbReference type="NCBI Taxonomy" id="576137"/>
    <lineage>
        <taxon>Eukaryota</taxon>
        <taxon>Fungi</taxon>
        <taxon>Dikarya</taxon>
        <taxon>Ascomycota</taxon>
        <taxon>Pezizomycotina</taxon>
        <taxon>Leotiomycetes</taxon>
        <taxon>Helotiales</taxon>
        <taxon>Mollisiaceae</taxon>
        <taxon>Phialocephala</taxon>
        <taxon>Phialocephala fortinii species complex</taxon>
    </lineage>
</organism>
<dbReference type="Gene3D" id="3.30.70.1990">
    <property type="match status" value="1"/>
</dbReference>
<gene>
    <name evidence="2" type="ORF">PAC_05854</name>
</gene>
<dbReference type="OrthoDB" id="68575at2759"/>
<keyword evidence="3" id="KW-1185">Reference proteome</keyword>
<dbReference type="EMBL" id="FJOG01000007">
    <property type="protein sequence ID" value="CZR55966.1"/>
    <property type="molecule type" value="Genomic_DNA"/>
</dbReference>
<dbReference type="STRING" id="576137.A0A1L7WT88"/>
<evidence type="ECO:0000313" key="3">
    <source>
        <dbReference type="Proteomes" id="UP000184330"/>
    </source>
</evidence>
<reference evidence="2 3" key="1">
    <citation type="submission" date="2016-03" db="EMBL/GenBank/DDBJ databases">
        <authorList>
            <person name="Ploux O."/>
        </authorList>
    </citation>
    <scope>NUCLEOTIDE SEQUENCE [LARGE SCALE GENOMIC DNA]</scope>
    <source>
        <strain evidence="2 3">UAMH 11012</strain>
    </source>
</reference>
<dbReference type="AlphaFoldDB" id="A0A1L7WT88"/>
<name>A0A1L7WT88_9HELO</name>
<dbReference type="Pfam" id="PF13450">
    <property type="entry name" value="NAD_binding_8"/>
    <property type="match status" value="1"/>
</dbReference>
<sequence>MASLISKSAAFFGLLSLSIAAPPLLVRNFAPQDIITRDVVIIGGGATGTYAAVRLREDFNKTVVVIERTGRLGGHTETYFDPVTGFPVDYGVQAWIDGPIIRAFTGRFNIPLVAAVQPPFATEYIDFKTGKPVVPPFTQADVTTALTTYFGIVSQWPFLVGGYNLPNPVPADLLLSFGDFVTKYGIQAAVPTIWTFAQSVGDFLNTPALYVIQTFGLPQLQALFEGGFVVPADHFNSEIYLKASALLGADVLYNTTLVDVARHDNGLQQITVKTPTGQKLIKAKKILVTIAPTADNLKPFTLNHHESSLFNQWQYTTNYTRIIRNGIPDDVNVINTANGTALNLPTLPYAQEFSFSGIPGLHTFHTVSVKPQKDQDAQNLVLSSIAAMSAAGTIPASTPSIEVLSNHTPMLLRVTADSVKNGFYTSLYALQGLKGTFYTGSAWAGDYTSVLWGFTDALLPGIAAAAV</sequence>
<evidence type="ECO:0000256" key="1">
    <source>
        <dbReference type="SAM" id="SignalP"/>
    </source>
</evidence>
<proteinExistence type="predicted"/>
<evidence type="ECO:0000313" key="2">
    <source>
        <dbReference type="EMBL" id="CZR55966.1"/>
    </source>
</evidence>